<gene>
    <name evidence="2" type="ORF">AnigIFM63604_002759</name>
</gene>
<protein>
    <submittedName>
        <fullName evidence="2">Uncharacterized protein</fullName>
    </submittedName>
</protein>
<sequence length="168" mass="19453">MIPLFPTTCLLLSLLFILIQHRKAIRSIFRKHTPRSYTRLPIHEHEVELDHLHRDYRLTTNSPAYPPATPLSRYFDPDTSVIYPEVMEPPFPSIPEMEEDYYSADGVEDEGEWVNGMVDSVVKWVVEQPGALALAWLDLISATSGLDREEVQSFIFVYHVIYRSYVSL</sequence>
<dbReference type="EMBL" id="BRPB01000016">
    <property type="protein sequence ID" value="GLA47822.1"/>
    <property type="molecule type" value="Genomic_DNA"/>
</dbReference>
<dbReference type="Proteomes" id="UP001144191">
    <property type="component" value="Unassembled WGS sequence"/>
</dbReference>
<organism evidence="2 3">
    <name type="scientific">Aspergillus niger</name>
    <dbReference type="NCBI Taxonomy" id="5061"/>
    <lineage>
        <taxon>Eukaryota</taxon>
        <taxon>Fungi</taxon>
        <taxon>Dikarya</taxon>
        <taxon>Ascomycota</taxon>
        <taxon>Pezizomycotina</taxon>
        <taxon>Eurotiomycetes</taxon>
        <taxon>Eurotiomycetidae</taxon>
        <taxon>Eurotiales</taxon>
        <taxon>Aspergillaceae</taxon>
        <taxon>Aspergillus</taxon>
        <taxon>Aspergillus subgen. Circumdati</taxon>
    </lineage>
</organism>
<feature type="signal peptide" evidence="1">
    <location>
        <begin position="1"/>
        <end position="24"/>
    </location>
</feature>
<proteinExistence type="predicted"/>
<comment type="caution">
    <text evidence="2">The sequence shown here is derived from an EMBL/GenBank/DDBJ whole genome shotgun (WGS) entry which is preliminary data.</text>
</comment>
<feature type="chain" id="PRO_5040858147" evidence="1">
    <location>
        <begin position="25"/>
        <end position="168"/>
    </location>
</feature>
<keyword evidence="1" id="KW-0732">Signal</keyword>
<dbReference type="AlphaFoldDB" id="A0A9W6A075"/>
<accession>A0A9W6A075</accession>
<evidence type="ECO:0000256" key="1">
    <source>
        <dbReference type="SAM" id="SignalP"/>
    </source>
</evidence>
<evidence type="ECO:0000313" key="2">
    <source>
        <dbReference type="EMBL" id="GLA47822.1"/>
    </source>
</evidence>
<reference evidence="2" key="1">
    <citation type="submission" date="2022-07" db="EMBL/GenBank/DDBJ databases">
        <title>Taxonomy of Aspergillus series Nigri: significant species reduction supported by multi-species coalescent approaches.</title>
        <authorList>
            <person name="Bian C."/>
            <person name="Kusuya Y."/>
            <person name="Sklenar F."/>
            <person name="D'hooge E."/>
            <person name="Yaguchi T."/>
            <person name="Takahashi H."/>
            <person name="Hubka V."/>
        </authorList>
    </citation>
    <scope>NUCLEOTIDE SEQUENCE</scope>
    <source>
        <strain evidence="2">IFM 63604</strain>
    </source>
</reference>
<name>A0A9W6A075_ASPNG</name>
<evidence type="ECO:0000313" key="3">
    <source>
        <dbReference type="Proteomes" id="UP001144191"/>
    </source>
</evidence>